<keyword evidence="6" id="KW-1185">Reference proteome</keyword>
<dbReference type="EMBL" id="QXFU01001952">
    <property type="protein sequence ID" value="KAE8992789.1"/>
    <property type="molecule type" value="Genomic_DNA"/>
</dbReference>
<accession>A0A6A3P382</accession>
<feature type="signal peptide" evidence="1">
    <location>
        <begin position="1"/>
        <end position="19"/>
    </location>
</feature>
<dbReference type="AlphaFoldDB" id="A0A6A3P382"/>
<evidence type="ECO:0000313" key="5">
    <source>
        <dbReference type="Proteomes" id="UP000429607"/>
    </source>
</evidence>
<evidence type="ECO:0000313" key="4">
    <source>
        <dbReference type="EMBL" id="KAE9359841.1"/>
    </source>
</evidence>
<organism evidence="3 5">
    <name type="scientific">Phytophthora rubi</name>
    <dbReference type="NCBI Taxonomy" id="129364"/>
    <lineage>
        <taxon>Eukaryota</taxon>
        <taxon>Sar</taxon>
        <taxon>Stramenopiles</taxon>
        <taxon>Oomycota</taxon>
        <taxon>Peronosporomycetes</taxon>
        <taxon>Peronosporales</taxon>
        <taxon>Peronosporaceae</taxon>
        <taxon>Phytophthora</taxon>
    </lineage>
</organism>
<evidence type="ECO:0000313" key="3">
    <source>
        <dbReference type="EMBL" id="KAE9052562.1"/>
    </source>
</evidence>
<evidence type="ECO:0000313" key="2">
    <source>
        <dbReference type="EMBL" id="KAE8992789.1"/>
    </source>
</evidence>
<feature type="chain" id="PRO_5036165453" description="Secreted protein" evidence="1">
    <location>
        <begin position="20"/>
        <end position="89"/>
    </location>
</feature>
<proteinExistence type="predicted"/>
<evidence type="ECO:0008006" key="8">
    <source>
        <dbReference type="Google" id="ProtNLM"/>
    </source>
</evidence>
<protein>
    <recommendedName>
        <fullName evidence="8">Secreted protein</fullName>
    </recommendedName>
</protein>
<name>A0A6A3P382_9STRA</name>
<keyword evidence="1" id="KW-0732">Signal</keyword>
<dbReference type="EMBL" id="QXFT01000012">
    <property type="protein sequence ID" value="KAE9359841.1"/>
    <property type="molecule type" value="Genomic_DNA"/>
</dbReference>
<reference evidence="5 7" key="1">
    <citation type="submission" date="2018-09" db="EMBL/GenBank/DDBJ databases">
        <title>Genomic investigation of the strawberry pathogen Phytophthora fragariae indicates pathogenicity is determined by transcriptional variation in three key races.</title>
        <authorList>
            <person name="Adams T.M."/>
            <person name="Armitage A.D."/>
            <person name="Sobczyk M.K."/>
            <person name="Bates H.J."/>
            <person name="Dunwell J.M."/>
            <person name="Nellist C.F."/>
            <person name="Harrison R.J."/>
        </authorList>
    </citation>
    <scope>NUCLEOTIDE SEQUENCE [LARGE SCALE GENOMIC DNA]</scope>
    <source>
        <strain evidence="3 5">SCRP249</strain>
        <strain evidence="2 7">SCRP324</strain>
        <strain evidence="4 6">SCRP333</strain>
    </source>
</reference>
<comment type="caution">
    <text evidence="3">The sequence shown here is derived from an EMBL/GenBank/DDBJ whole genome shotgun (WGS) entry which is preliminary data.</text>
</comment>
<dbReference type="EMBL" id="QXFV01000009">
    <property type="protein sequence ID" value="KAE9052562.1"/>
    <property type="molecule type" value="Genomic_DNA"/>
</dbReference>
<dbReference type="Proteomes" id="UP000434957">
    <property type="component" value="Unassembled WGS sequence"/>
</dbReference>
<evidence type="ECO:0000313" key="7">
    <source>
        <dbReference type="Proteomes" id="UP000435112"/>
    </source>
</evidence>
<dbReference type="Proteomes" id="UP000429607">
    <property type="component" value="Unassembled WGS sequence"/>
</dbReference>
<sequence>MTLLCRKAWLLACTSPTSARTAGSLAAAISSPYRRLRSVELHRQHLDATVSRCNDGSSAAVLSATDQLLDKLIATVQALYIKNKANHIG</sequence>
<dbReference type="Proteomes" id="UP000435112">
    <property type="component" value="Unassembled WGS sequence"/>
</dbReference>
<evidence type="ECO:0000313" key="6">
    <source>
        <dbReference type="Proteomes" id="UP000434957"/>
    </source>
</evidence>
<gene>
    <name evidence="3" type="ORF">PR001_g414</name>
    <name evidence="2" type="ORF">PR002_g20427</name>
    <name evidence="4" type="ORF">PR003_g561</name>
</gene>
<evidence type="ECO:0000256" key="1">
    <source>
        <dbReference type="SAM" id="SignalP"/>
    </source>
</evidence>